<protein>
    <submittedName>
        <fullName evidence="1">Uncharacterized protein</fullName>
    </submittedName>
</protein>
<gene>
    <name evidence="1" type="ORF">KC01_LOCUS6454</name>
</gene>
<dbReference type="Proteomes" id="UP001497482">
    <property type="component" value="Chromosome 12"/>
</dbReference>
<keyword evidence="2" id="KW-1185">Reference proteome</keyword>
<evidence type="ECO:0000313" key="2">
    <source>
        <dbReference type="Proteomes" id="UP001497482"/>
    </source>
</evidence>
<organism evidence="1 2">
    <name type="scientific">Knipowitschia caucasica</name>
    <name type="common">Caucasian dwarf goby</name>
    <name type="synonym">Pomatoschistus caucasicus</name>
    <dbReference type="NCBI Taxonomy" id="637954"/>
    <lineage>
        <taxon>Eukaryota</taxon>
        <taxon>Metazoa</taxon>
        <taxon>Chordata</taxon>
        <taxon>Craniata</taxon>
        <taxon>Vertebrata</taxon>
        <taxon>Euteleostomi</taxon>
        <taxon>Actinopterygii</taxon>
        <taxon>Neopterygii</taxon>
        <taxon>Teleostei</taxon>
        <taxon>Neoteleostei</taxon>
        <taxon>Acanthomorphata</taxon>
        <taxon>Gobiaria</taxon>
        <taxon>Gobiiformes</taxon>
        <taxon>Gobioidei</taxon>
        <taxon>Gobiidae</taxon>
        <taxon>Gobiinae</taxon>
        <taxon>Knipowitschia</taxon>
    </lineage>
</organism>
<evidence type="ECO:0000313" key="1">
    <source>
        <dbReference type="EMBL" id="CAL1574759.1"/>
    </source>
</evidence>
<proteinExistence type="predicted"/>
<sequence>MLQCVAGCRYCCNELSLTPVRAGVTEAKGCGVWGQQLQHWPPLHTSTVPSLQTQAWETTGPQAGASLRDSEHSSQSIPLHFLSICSGLFINNYCPAERQCPGWLGRGEVTFRTPPVGFS</sequence>
<name>A0AAV2JHW0_KNICA</name>
<accession>A0AAV2JHW0</accession>
<dbReference type="EMBL" id="OZ035834">
    <property type="protein sequence ID" value="CAL1574759.1"/>
    <property type="molecule type" value="Genomic_DNA"/>
</dbReference>
<dbReference type="AlphaFoldDB" id="A0AAV2JHW0"/>
<reference evidence="1 2" key="1">
    <citation type="submission" date="2024-04" db="EMBL/GenBank/DDBJ databases">
        <authorList>
            <person name="Waldvogel A.-M."/>
            <person name="Schoenle A."/>
        </authorList>
    </citation>
    <scope>NUCLEOTIDE SEQUENCE [LARGE SCALE GENOMIC DNA]</scope>
</reference>